<evidence type="ECO:0000313" key="3">
    <source>
        <dbReference type="Proteomes" id="UP001430804"/>
    </source>
</evidence>
<dbReference type="InterPro" id="IPR007060">
    <property type="entry name" value="FtsL/DivIC"/>
</dbReference>
<dbReference type="Proteomes" id="UP001430804">
    <property type="component" value="Unassembled WGS sequence"/>
</dbReference>
<reference evidence="2" key="1">
    <citation type="submission" date="2021-07" db="EMBL/GenBank/DDBJ databases">
        <title>Pseudohoeflea marina sp. nov. a polyhydroxyalcanoate-producing bacterium.</title>
        <authorList>
            <person name="Zheng W."/>
            <person name="Yu S."/>
            <person name="Huang Y."/>
        </authorList>
    </citation>
    <scope>NUCLEOTIDE SEQUENCE</scope>
    <source>
        <strain evidence="2">DP4N28-3</strain>
    </source>
</reference>
<proteinExistence type="predicted"/>
<organism evidence="2 3">
    <name type="scientific">Pseudohoeflea coraliihabitans</name>
    <dbReference type="NCBI Taxonomy" id="2860393"/>
    <lineage>
        <taxon>Bacteria</taxon>
        <taxon>Pseudomonadati</taxon>
        <taxon>Pseudomonadota</taxon>
        <taxon>Alphaproteobacteria</taxon>
        <taxon>Hyphomicrobiales</taxon>
        <taxon>Rhizobiaceae</taxon>
        <taxon>Pseudohoeflea</taxon>
    </lineage>
</organism>
<dbReference type="RefSeq" id="WP_219202515.1">
    <property type="nucleotide sequence ID" value="NZ_JAHWQX010000003.1"/>
</dbReference>
<dbReference type="EMBL" id="JAHWQX010000003">
    <property type="protein sequence ID" value="MBW3098469.1"/>
    <property type="molecule type" value="Genomic_DNA"/>
</dbReference>
<evidence type="ECO:0000256" key="1">
    <source>
        <dbReference type="SAM" id="Coils"/>
    </source>
</evidence>
<evidence type="ECO:0000313" key="2">
    <source>
        <dbReference type="EMBL" id="MBW3098469.1"/>
    </source>
</evidence>
<protein>
    <submittedName>
        <fullName evidence="2">Septum formation initiator family protein</fullName>
    </submittedName>
</protein>
<gene>
    <name evidence="2" type="ORF">KY465_14390</name>
</gene>
<name>A0ABS6WR62_9HYPH</name>
<dbReference type="Pfam" id="PF04977">
    <property type="entry name" value="DivIC"/>
    <property type="match status" value="1"/>
</dbReference>
<sequence length="106" mass="12404">MQTRFRKKKTFARLVVPALALGCFSYFGFHAWHGTFGLQSSSHLEERRVELTARLDQLREYRGTLERRVALMSDGSMEADMLDERARYMLNVARADEVVYFVDHQD</sequence>
<keyword evidence="1" id="KW-0175">Coiled coil</keyword>
<accession>A0ABS6WR62</accession>
<feature type="coiled-coil region" evidence="1">
    <location>
        <begin position="41"/>
        <end position="68"/>
    </location>
</feature>
<keyword evidence="3" id="KW-1185">Reference proteome</keyword>
<comment type="caution">
    <text evidence="2">The sequence shown here is derived from an EMBL/GenBank/DDBJ whole genome shotgun (WGS) entry which is preliminary data.</text>
</comment>